<dbReference type="Proteomes" id="UP000789570">
    <property type="component" value="Unassembled WGS sequence"/>
</dbReference>
<organism evidence="6 7">
    <name type="scientific">Funneliformis caledonium</name>
    <dbReference type="NCBI Taxonomy" id="1117310"/>
    <lineage>
        <taxon>Eukaryota</taxon>
        <taxon>Fungi</taxon>
        <taxon>Fungi incertae sedis</taxon>
        <taxon>Mucoromycota</taxon>
        <taxon>Glomeromycotina</taxon>
        <taxon>Glomeromycetes</taxon>
        <taxon>Glomerales</taxon>
        <taxon>Glomeraceae</taxon>
        <taxon>Funneliformis</taxon>
    </lineage>
</organism>
<evidence type="ECO:0000256" key="2">
    <source>
        <dbReference type="ARBA" id="ARBA00022692"/>
    </source>
</evidence>
<dbReference type="SUPFAM" id="SSF81338">
    <property type="entry name" value="Aquaporin-like"/>
    <property type="match status" value="1"/>
</dbReference>
<evidence type="ECO:0000313" key="7">
    <source>
        <dbReference type="Proteomes" id="UP000789570"/>
    </source>
</evidence>
<comment type="caution">
    <text evidence="6">The sequence shown here is derived from an EMBL/GenBank/DDBJ whole genome shotgun (WGS) entry which is preliminary data.</text>
</comment>
<evidence type="ECO:0000313" key="6">
    <source>
        <dbReference type="EMBL" id="CAG8437309.1"/>
    </source>
</evidence>
<evidence type="ECO:0000256" key="5">
    <source>
        <dbReference type="SAM" id="Phobius"/>
    </source>
</evidence>
<dbReference type="GO" id="GO:0016020">
    <property type="term" value="C:membrane"/>
    <property type="evidence" value="ECO:0007669"/>
    <property type="project" value="UniProtKB-SubCell"/>
</dbReference>
<feature type="transmembrane region" description="Helical" evidence="5">
    <location>
        <begin position="14"/>
        <end position="35"/>
    </location>
</feature>
<dbReference type="EMBL" id="CAJVPQ010000019">
    <property type="protein sequence ID" value="CAG8437309.1"/>
    <property type="molecule type" value="Genomic_DNA"/>
</dbReference>
<keyword evidence="4 5" id="KW-0472">Membrane</keyword>
<proteinExistence type="predicted"/>
<accession>A0A9N8V4M1</accession>
<feature type="transmembrane region" description="Helical" evidence="5">
    <location>
        <begin position="42"/>
        <end position="61"/>
    </location>
</feature>
<evidence type="ECO:0000256" key="1">
    <source>
        <dbReference type="ARBA" id="ARBA00004141"/>
    </source>
</evidence>
<evidence type="ECO:0000256" key="3">
    <source>
        <dbReference type="ARBA" id="ARBA00022989"/>
    </source>
</evidence>
<reference evidence="6" key="1">
    <citation type="submission" date="2021-06" db="EMBL/GenBank/DDBJ databases">
        <authorList>
            <person name="Kallberg Y."/>
            <person name="Tangrot J."/>
            <person name="Rosling A."/>
        </authorList>
    </citation>
    <scope>NUCLEOTIDE SEQUENCE</scope>
    <source>
        <strain evidence="6">UK204</strain>
    </source>
</reference>
<evidence type="ECO:0000256" key="4">
    <source>
        <dbReference type="ARBA" id="ARBA00023136"/>
    </source>
</evidence>
<gene>
    <name evidence="6" type="ORF">FCALED_LOCUS229</name>
</gene>
<keyword evidence="7" id="KW-1185">Reference proteome</keyword>
<dbReference type="InterPro" id="IPR023271">
    <property type="entry name" value="Aquaporin-like"/>
</dbReference>
<comment type="subcellular location">
    <subcellularLocation>
        <location evidence="1">Membrane</location>
        <topology evidence="1">Multi-pass membrane protein</topology>
    </subcellularLocation>
</comment>
<name>A0A9N8V4M1_9GLOM</name>
<dbReference type="AlphaFoldDB" id="A0A9N8V4M1"/>
<keyword evidence="2 5" id="KW-0812">Transmembrane</keyword>
<sequence length="127" mass="13610">MINVWLWAKVSDGVLNPANTLALIAAAITTLVGNGTSVIQGLVMELITTSVLTLAVLVLAFEKHGGFNAAFGMGSSLLISILLDHIQEQFESSKDFLAKGKSIVIFNNNTTKGTDEYDDDKRPKSNV</sequence>
<keyword evidence="3 5" id="KW-1133">Transmembrane helix</keyword>
<protein>
    <submittedName>
        <fullName evidence="6">15518_t:CDS:1</fullName>
    </submittedName>
</protein>